<keyword evidence="1" id="KW-0732">Signal</keyword>
<evidence type="ECO:0000313" key="2">
    <source>
        <dbReference type="EMBL" id="AYB34555.1"/>
    </source>
</evidence>
<dbReference type="OrthoDB" id="1098690at2"/>
<dbReference type="AlphaFoldDB" id="A0A385SX23"/>
<feature type="signal peptide" evidence="1">
    <location>
        <begin position="1"/>
        <end position="18"/>
    </location>
</feature>
<evidence type="ECO:0000256" key="1">
    <source>
        <dbReference type="SAM" id="SignalP"/>
    </source>
</evidence>
<organism evidence="2 3">
    <name type="scientific">Chryseolinea soli</name>
    <dbReference type="NCBI Taxonomy" id="2321403"/>
    <lineage>
        <taxon>Bacteria</taxon>
        <taxon>Pseudomonadati</taxon>
        <taxon>Bacteroidota</taxon>
        <taxon>Cytophagia</taxon>
        <taxon>Cytophagales</taxon>
        <taxon>Fulvivirgaceae</taxon>
        <taxon>Chryseolinea</taxon>
    </lineage>
</organism>
<dbReference type="Proteomes" id="UP000266183">
    <property type="component" value="Chromosome"/>
</dbReference>
<sequence length="120" mass="13372">MKATLLSLLLLAIAVACHRDKNELDPLVCGVANPTENLPWLKAVIDEYKKDQDGLMKYKYVLQSTYKGSTVFVFGNCCPFCLSMILVRDCEGNRIEVKAGEGEPTTVIWKPENSTCEPTK</sequence>
<accession>A0A385SX23</accession>
<dbReference type="PROSITE" id="PS51257">
    <property type="entry name" value="PROKAR_LIPOPROTEIN"/>
    <property type="match status" value="1"/>
</dbReference>
<dbReference type="KEGG" id="chk:D4L85_29995"/>
<dbReference type="EMBL" id="CP032382">
    <property type="protein sequence ID" value="AYB34555.1"/>
    <property type="molecule type" value="Genomic_DNA"/>
</dbReference>
<evidence type="ECO:0000313" key="3">
    <source>
        <dbReference type="Proteomes" id="UP000266183"/>
    </source>
</evidence>
<dbReference type="RefSeq" id="WP_119757814.1">
    <property type="nucleotide sequence ID" value="NZ_CP032382.1"/>
</dbReference>
<reference evidence="3" key="1">
    <citation type="submission" date="2018-09" db="EMBL/GenBank/DDBJ databases">
        <title>Chryseolinea sp. KIS68-18 isolated from soil.</title>
        <authorList>
            <person name="Weon H.-Y."/>
            <person name="Kwon S.-W."/>
            <person name="Lee S.A."/>
        </authorList>
    </citation>
    <scope>NUCLEOTIDE SEQUENCE [LARGE SCALE GENOMIC DNA]</scope>
    <source>
        <strain evidence="3">KIS68-18</strain>
    </source>
</reference>
<name>A0A385SX23_9BACT</name>
<gene>
    <name evidence="2" type="ORF">D4L85_29995</name>
</gene>
<feature type="chain" id="PRO_5017387667" evidence="1">
    <location>
        <begin position="19"/>
        <end position="120"/>
    </location>
</feature>
<protein>
    <submittedName>
        <fullName evidence="2">Uncharacterized protein</fullName>
    </submittedName>
</protein>
<proteinExistence type="predicted"/>
<keyword evidence="3" id="KW-1185">Reference proteome</keyword>